<comment type="caution">
    <text evidence="3">The sequence shown here is derived from an EMBL/GenBank/DDBJ whole genome shotgun (WGS) entry which is preliminary data.</text>
</comment>
<gene>
    <name evidence="3" type="ORF">Val02_49370</name>
</gene>
<evidence type="ECO:0000256" key="2">
    <source>
        <dbReference type="SAM" id="Phobius"/>
    </source>
</evidence>
<dbReference type="RefSeq" id="WP_203901555.1">
    <property type="nucleotide sequence ID" value="NZ_BOPF01000019.1"/>
</dbReference>
<dbReference type="Proteomes" id="UP000619260">
    <property type="component" value="Unassembled WGS sequence"/>
</dbReference>
<dbReference type="EMBL" id="BOPF01000019">
    <property type="protein sequence ID" value="GIJ48051.1"/>
    <property type="molecule type" value="Genomic_DNA"/>
</dbReference>
<evidence type="ECO:0000313" key="4">
    <source>
        <dbReference type="Proteomes" id="UP000619260"/>
    </source>
</evidence>
<keyword evidence="2" id="KW-0472">Membrane</keyword>
<evidence type="ECO:0000256" key="1">
    <source>
        <dbReference type="SAM" id="MobiDB-lite"/>
    </source>
</evidence>
<protein>
    <submittedName>
        <fullName evidence="3">Uncharacterized protein</fullName>
    </submittedName>
</protein>
<keyword evidence="2" id="KW-0812">Transmembrane</keyword>
<organism evidence="3 4">
    <name type="scientific">Virgisporangium aliadipatigenens</name>
    <dbReference type="NCBI Taxonomy" id="741659"/>
    <lineage>
        <taxon>Bacteria</taxon>
        <taxon>Bacillati</taxon>
        <taxon>Actinomycetota</taxon>
        <taxon>Actinomycetes</taxon>
        <taxon>Micromonosporales</taxon>
        <taxon>Micromonosporaceae</taxon>
        <taxon>Virgisporangium</taxon>
    </lineage>
</organism>
<proteinExistence type="predicted"/>
<dbReference type="AlphaFoldDB" id="A0A8J3YQJ2"/>
<keyword evidence="4" id="KW-1185">Reference proteome</keyword>
<name>A0A8J3YQJ2_9ACTN</name>
<evidence type="ECO:0000313" key="3">
    <source>
        <dbReference type="EMBL" id="GIJ48051.1"/>
    </source>
</evidence>
<keyword evidence="2" id="KW-1133">Transmembrane helix</keyword>
<accession>A0A8J3YQJ2</accession>
<sequence length="332" mass="36301">MTIWLKDRDGRGAALALTLLLLGAMLGLLVKYITERLTPQAVLVRRLGTLKRALSYRDDGATLPVRARMRIDDLEDQISRSDYAQVEKSFEEFDKDKVALATMSWHFRILLDQLDQQAGILRGARKLSSTDARLIEGVLEAEFRAVQKSQVLDWPEQEEDMVAQCRENANSFGVVTGIISRFLRSPGDRRLRAQLFDIQQGDLPPAGSLLDVPETDTEADESPSPLADSPEARDFGPRAGIVGIVTPGLRQDPGRVSLLFRQARTIAALASVLVVSLVGLKTQYLDQRPFAGNLSDWLGIGLWGLVVELSGVAVLDVLGRLGSGGTAGSTRP</sequence>
<feature type="region of interest" description="Disordered" evidence="1">
    <location>
        <begin position="202"/>
        <end position="235"/>
    </location>
</feature>
<feature type="transmembrane region" description="Helical" evidence="2">
    <location>
        <begin position="12"/>
        <end position="30"/>
    </location>
</feature>
<reference evidence="3" key="1">
    <citation type="submission" date="2021-01" db="EMBL/GenBank/DDBJ databases">
        <title>Whole genome shotgun sequence of Virgisporangium aliadipatigenens NBRC 105644.</title>
        <authorList>
            <person name="Komaki H."/>
            <person name="Tamura T."/>
        </authorList>
    </citation>
    <scope>NUCLEOTIDE SEQUENCE</scope>
    <source>
        <strain evidence="3">NBRC 105644</strain>
    </source>
</reference>